<dbReference type="CDD" id="cd04301">
    <property type="entry name" value="NAT_SF"/>
    <property type="match status" value="1"/>
</dbReference>
<evidence type="ECO:0000313" key="2">
    <source>
        <dbReference type="EMBL" id="ERG65892.1"/>
    </source>
</evidence>
<dbReference type="EMBL" id="ATCL01000022">
    <property type="protein sequence ID" value="ERG65892.1"/>
    <property type="molecule type" value="Genomic_DNA"/>
</dbReference>
<comment type="caution">
    <text evidence="2">The sequence shown here is derived from an EMBL/GenBank/DDBJ whole genome shotgun (WGS) entry which is preliminary data.</text>
</comment>
<dbReference type="eggNOG" id="COG0456">
    <property type="taxonomic scope" value="Bacteria"/>
</dbReference>
<protein>
    <recommendedName>
        <fullName evidence="1">N-acetyltransferase domain-containing protein</fullName>
    </recommendedName>
</protein>
<keyword evidence="3" id="KW-1185">Reference proteome</keyword>
<dbReference type="AlphaFoldDB" id="U1LUN7"/>
<dbReference type="Gene3D" id="3.40.630.30">
    <property type="match status" value="1"/>
</dbReference>
<evidence type="ECO:0000313" key="3">
    <source>
        <dbReference type="Proteomes" id="UP000016464"/>
    </source>
</evidence>
<evidence type="ECO:0000259" key="1">
    <source>
        <dbReference type="PROSITE" id="PS51186"/>
    </source>
</evidence>
<gene>
    <name evidence="2" type="ORF">M467_01295</name>
</gene>
<dbReference type="InterPro" id="IPR016181">
    <property type="entry name" value="Acyl_CoA_acyltransferase"/>
</dbReference>
<dbReference type="Pfam" id="PF00583">
    <property type="entry name" value="Acetyltransf_1"/>
    <property type="match status" value="1"/>
</dbReference>
<dbReference type="RefSeq" id="WP_021068078.1">
    <property type="nucleotide sequence ID" value="NZ_ATCL01000022.1"/>
</dbReference>
<dbReference type="OrthoDB" id="9787920at2"/>
<dbReference type="Proteomes" id="UP000016464">
    <property type="component" value="Unassembled WGS sequence"/>
</dbReference>
<proteinExistence type="predicted"/>
<dbReference type="PATRIC" id="fig|1345023.5.peg.2922"/>
<dbReference type="GO" id="GO:0016747">
    <property type="term" value="F:acyltransferase activity, transferring groups other than amino-acyl groups"/>
    <property type="evidence" value="ECO:0007669"/>
    <property type="project" value="InterPro"/>
</dbReference>
<feature type="domain" description="N-acetyltransferase" evidence="1">
    <location>
        <begin position="1"/>
        <end position="140"/>
    </location>
</feature>
<reference evidence="2 3" key="1">
    <citation type="journal article" date="2013" name="Genome Announc.">
        <title>Draft Genome Sequence of Exiguobacterium pavilionensis Strain RW-2, with Wide Thermal, Salinity, and pH Tolerance, Isolated from Modern Freshwater Microbialites.</title>
        <authorList>
            <person name="White R.A.III."/>
            <person name="Grassa C.J."/>
            <person name="Suttle C.A."/>
        </authorList>
    </citation>
    <scope>NUCLEOTIDE SEQUENCE [LARGE SCALE GENOMIC DNA]</scope>
    <source>
        <strain evidence="2 3">RW-2</strain>
    </source>
</reference>
<name>U1LUN7_9BACL</name>
<dbReference type="SUPFAM" id="SSF55729">
    <property type="entry name" value="Acyl-CoA N-acyltransferases (Nat)"/>
    <property type="match status" value="1"/>
</dbReference>
<dbReference type="InterPro" id="IPR000182">
    <property type="entry name" value="GNAT_dom"/>
</dbReference>
<accession>U1LUN7</accession>
<dbReference type="PROSITE" id="PS51186">
    <property type="entry name" value="GNAT"/>
    <property type="match status" value="1"/>
</dbReference>
<sequence length="141" mass="16451">MNITKQWNQEDSEWIRQRLIEYNSAQLPEEIKHPVQQVSFIMRNEDEDIVGGVTGTIFWQTLHVNFLWLDASVRGLGYGKQLMRDIEQLAIDQACRLIQLDTFSFQAPKFYIALGYEVVGVIHGHPTPEHQQYYLKKSLTV</sequence>
<organism evidence="2 3">
    <name type="scientific">Exiguobacterium chiriqhucha RW-2</name>
    <dbReference type="NCBI Taxonomy" id="1345023"/>
    <lineage>
        <taxon>Bacteria</taxon>
        <taxon>Bacillati</taxon>
        <taxon>Bacillota</taxon>
        <taxon>Bacilli</taxon>
        <taxon>Bacillales</taxon>
        <taxon>Bacillales Family XII. Incertae Sedis</taxon>
        <taxon>Exiguobacterium</taxon>
    </lineage>
</organism>